<feature type="signal peptide" evidence="1">
    <location>
        <begin position="1"/>
        <end position="23"/>
    </location>
</feature>
<name>A0A3D9L288_MARFU</name>
<dbReference type="RefSeq" id="WP_115868166.1">
    <property type="nucleotide sequence ID" value="NZ_QREG01000009.1"/>
</dbReference>
<dbReference type="SUPFAM" id="SSF56935">
    <property type="entry name" value="Porins"/>
    <property type="match status" value="1"/>
</dbReference>
<protein>
    <recommendedName>
        <fullName evidence="4">Long-subunit fatty acid transport protein</fullName>
    </recommendedName>
</protein>
<reference evidence="2 3" key="1">
    <citation type="submission" date="2018-07" db="EMBL/GenBank/DDBJ databases">
        <title>Genomic Encyclopedia of Type Strains, Phase IV (KMG-IV): sequencing the most valuable type-strain genomes for metagenomic binning, comparative biology and taxonomic classification.</title>
        <authorList>
            <person name="Goeker M."/>
        </authorList>
    </citation>
    <scope>NUCLEOTIDE SEQUENCE [LARGE SCALE GENOMIC DNA]</scope>
    <source>
        <strain evidence="2 3">DSM 4134</strain>
    </source>
</reference>
<comment type="caution">
    <text evidence="2">The sequence shown here is derived from an EMBL/GenBank/DDBJ whole genome shotgun (WGS) entry which is preliminary data.</text>
</comment>
<keyword evidence="3" id="KW-1185">Reference proteome</keyword>
<sequence>MNLQKLWVSAIAICLTCLSYGQAINSPYSNNGLGELQYQGLPHNVAMGEVGIAMPTAWHINLQNPALLTANTFSTFQVGITGDTRRYETDLTTDQSSGVSLRFLALSFPVVRNRWTAALALLPLSTVKYNTFSQDSIDDVTNGVTQFEGEGGLSQLVWANGFRIYKSLTVGVKASYVFGLIDRKYRALLNSDEFATNYAVSYLESTSYSDFNVSFGVSYRATIGERKYINLGGTYELSQALDGTQDQYLQRLALSGATLQSQTIAEEVPTEFSLPRAYGLGISYENLNSFKIGVDVVSQDWESVNEGRNDLRNTLKIAAGLEWIPDYQSVNSYFKRTTLRLGISSKQLPYLVNNTEINDFGINFGASFPVSGYSSMDTAFKFGLRGTTDNNLIREEYFQVVIGATINDRWFIKRRYD</sequence>
<dbReference type="EMBL" id="QREG01000009">
    <property type="protein sequence ID" value="RED98861.1"/>
    <property type="molecule type" value="Genomic_DNA"/>
</dbReference>
<evidence type="ECO:0008006" key="4">
    <source>
        <dbReference type="Google" id="ProtNLM"/>
    </source>
</evidence>
<dbReference type="AlphaFoldDB" id="A0A3D9L288"/>
<accession>A0A3D9L288</accession>
<evidence type="ECO:0000313" key="2">
    <source>
        <dbReference type="EMBL" id="RED98861.1"/>
    </source>
</evidence>
<dbReference type="Proteomes" id="UP000256779">
    <property type="component" value="Unassembled WGS sequence"/>
</dbReference>
<keyword evidence="1" id="KW-0732">Signal</keyword>
<organism evidence="2 3">
    <name type="scientific">Marinoscillum furvescens DSM 4134</name>
    <dbReference type="NCBI Taxonomy" id="1122208"/>
    <lineage>
        <taxon>Bacteria</taxon>
        <taxon>Pseudomonadati</taxon>
        <taxon>Bacteroidota</taxon>
        <taxon>Cytophagia</taxon>
        <taxon>Cytophagales</taxon>
        <taxon>Reichenbachiellaceae</taxon>
        <taxon>Marinoscillum</taxon>
    </lineage>
</organism>
<proteinExistence type="predicted"/>
<feature type="chain" id="PRO_5017542523" description="Long-subunit fatty acid transport protein" evidence="1">
    <location>
        <begin position="24"/>
        <end position="417"/>
    </location>
</feature>
<dbReference type="Gene3D" id="2.40.160.60">
    <property type="entry name" value="Outer membrane protein transport protein (OMPP1/FadL/TodX)"/>
    <property type="match status" value="1"/>
</dbReference>
<dbReference type="OrthoDB" id="1491239at2"/>
<evidence type="ECO:0000256" key="1">
    <source>
        <dbReference type="SAM" id="SignalP"/>
    </source>
</evidence>
<evidence type="ECO:0000313" key="3">
    <source>
        <dbReference type="Proteomes" id="UP000256779"/>
    </source>
</evidence>
<gene>
    <name evidence="2" type="ORF">C7460_10953</name>
</gene>